<dbReference type="PANTHER" id="PTHR12281:SF31">
    <property type="entry name" value="DCN1-LIKE PROTEIN 3"/>
    <property type="match status" value="1"/>
</dbReference>
<dbReference type="GO" id="GO:0031624">
    <property type="term" value="F:ubiquitin conjugating enzyme binding"/>
    <property type="evidence" value="ECO:0000318"/>
    <property type="project" value="GO_Central"/>
</dbReference>
<dbReference type="Pfam" id="PF03556">
    <property type="entry name" value="Cullin_binding"/>
    <property type="match status" value="1"/>
</dbReference>
<proteinExistence type="predicted"/>
<gene>
    <name evidence="3" type="ORF">KFL_000130300</name>
</gene>
<name>A0A1Y1HRI5_KLENI</name>
<dbReference type="InterPro" id="IPR005176">
    <property type="entry name" value="PONY_dom"/>
</dbReference>
<dbReference type="OrthoDB" id="2020652at2759"/>
<dbReference type="STRING" id="105231.A0A1Y1HRI5"/>
<dbReference type="GO" id="GO:0045116">
    <property type="term" value="P:protein neddylation"/>
    <property type="evidence" value="ECO:0000318"/>
    <property type="project" value="GO_Central"/>
</dbReference>
<evidence type="ECO:0000313" key="4">
    <source>
        <dbReference type="Proteomes" id="UP000054558"/>
    </source>
</evidence>
<dbReference type="Proteomes" id="UP000054558">
    <property type="component" value="Unassembled WGS sequence"/>
</dbReference>
<evidence type="ECO:0000259" key="2">
    <source>
        <dbReference type="PROSITE" id="PS51229"/>
    </source>
</evidence>
<dbReference type="AlphaFoldDB" id="A0A1Y1HRI5"/>
<evidence type="ECO:0000256" key="1">
    <source>
        <dbReference type="RuleBase" id="RU410713"/>
    </source>
</evidence>
<dbReference type="PANTHER" id="PTHR12281">
    <property type="entry name" value="RP42 RELATED"/>
    <property type="match status" value="1"/>
</dbReference>
<accession>A0A1Y1HRI5</accession>
<sequence>MEDGMMEDADEWSRSQPYNQALPEINNLRTVYCEYQSILLKEDSAAGTRARLAPLLSYIESHNLVGRASLNTLRRLASELRGELLDTSRYGIFYRFVFFVARERGQKNLSVEGAIDAWRLVLAGRFRLLDQWCSFVRVHQKHAITEDTWRQVLDFSRSIHEDLSNYDPEGAWPVLIDDFVAIMCRRRVACPSCGVELEGMCRCDTSSPLAASTSGGWGAEEDLGLSRLGVVATAGSKRRRKDPAEEREEMESVNLIAQRLAEMQSAASSSDGEDSLPKRPRLYSYQKRQVDGISHTHLVVGEHRPPSGRVPQGETRAIEASHGGSYLSHHSIREQENSRLLSWGEHMMVAPS</sequence>
<organism evidence="3 4">
    <name type="scientific">Klebsormidium nitens</name>
    <name type="common">Green alga</name>
    <name type="synonym">Ulothrix nitens</name>
    <dbReference type="NCBI Taxonomy" id="105231"/>
    <lineage>
        <taxon>Eukaryota</taxon>
        <taxon>Viridiplantae</taxon>
        <taxon>Streptophyta</taxon>
        <taxon>Klebsormidiophyceae</taxon>
        <taxon>Klebsormidiales</taxon>
        <taxon>Klebsormidiaceae</taxon>
        <taxon>Klebsormidium</taxon>
    </lineage>
</organism>
<dbReference type="InterPro" id="IPR014764">
    <property type="entry name" value="DCN-prot"/>
</dbReference>
<feature type="domain" description="DCUN1" evidence="2">
    <location>
        <begin position="1"/>
        <end position="184"/>
    </location>
</feature>
<evidence type="ECO:0000313" key="3">
    <source>
        <dbReference type="EMBL" id="GAQ78448.1"/>
    </source>
</evidence>
<reference evidence="3 4" key="1">
    <citation type="journal article" date="2014" name="Nat. Commun.">
        <title>Klebsormidium flaccidum genome reveals primary factors for plant terrestrial adaptation.</title>
        <authorList>
            <person name="Hori K."/>
            <person name="Maruyama F."/>
            <person name="Fujisawa T."/>
            <person name="Togashi T."/>
            <person name="Yamamoto N."/>
            <person name="Seo M."/>
            <person name="Sato S."/>
            <person name="Yamada T."/>
            <person name="Mori H."/>
            <person name="Tajima N."/>
            <person name="Moriyama T."/>
            <person name="Ikeuchi M."/>
            <person name="Watanabe M."/>
            <person name="Wada H."/>
            <person name="Kobayashi K."/>
            <person name="Saito M."/>
            <person name="Masuda T."/>
            <person name="Sasaki-Sekimoto Y."/>
            <person name="Mashiguchi K."/>
            <person name="Awai K."/>
            <person name="Shimojima M."/>
            <person name="Masuda S."/>
            <person name="Iwai M."/>
            <person name="Nobusawa T."/>
            <person name="Narise T."/>
            <person name="Kondo S."/>
            <person name="Saito H."/>
            <person name="Sato R."/>
            <person name="Murakawa M."/>
            <person name="Ihara Y."/>
            <person name="Oshima-Yamada Y."/>
            <person name="Ohtaka K."/>
            <person name="Satoh M."/>
            <person name="Sonobe K."/>
            <person name="Ishii M."/>
            <person name="Ohtani R."/>
            <person name="Kanamori-Sato M."/>
            <person name="Honoki R."/>
            <person name="Miyazaki D."/>
            <person name="Mochizuki H."/>
            <person name="Umetsu J."/>
            <person name="Higashi K."/>
            <person name="Shibata D."/>
            <person name="Kamiya Y."/>
            <person name="Sato N."/>
            <person name="Nakamura Y."/>
            <person name="Tabata S."/>
            <person name="Ida S."/>
            <person name="Kurokawa K."/>
            <person name="Ohta H."/>
        </authorList>
    </citation>
    <scope>NUCLEOTIDE SEQUENCE [LARGE SCALE GENOMIC DNA]</scope>
    <source>
        <strain evidence="3 4">NIES-2285</strain>
    </source>
</reference>
<dbReference type="GO" id="GO:0000151">
    <property type="term" value="C:ubiquitin ligase complex"/>
    <property type="evidence" value="ECO:0000318"/>
    <property type="project" value="GO_Central"/>
</dbReference>
<keyword evidence="4" id="KW-1185">Reference proteome</keyword>
<dbReference type="OMA" id="CADSTCE"/>
<dbReference type="EMBL" id="DF236962">
    <property type="protein sequence ID" value="GAQ78448.1"/>
    <property type="molecule type" value="Genomic_DNA"/>
</dbReference>
<dbReference type="GO" id="GO:0032182">
    <property type="term" value="F:ubiquitin-like protein binding"/>
    <property type="evidence" value="ECO:0000318"/>
    <property type="project" value="GO_Central"/>
</dbReference>
<dbReference type="Gene3D" id="1.10.238.200">
    <property type="entry name" value="Cullin, PONY binding domain"/>
    <property type="match status" value="1"/>
</dbReference>
<dbReference type="GO" id="GO:0097602">
    <property type="term" value="F:cullin family protein binding"/>
    <property type="evidence" value="ECO:0000318"/>
    <property type="project" value="GO_Central"/>
</dbReference>
<dbReference type="PROSITE" id="PS51229">
    <property type="entry name" value="DCUN1"/>
    <property type="match status" value="1"/>
</dbReference>
<comment type="function">
    <text evidence="1">Neddylation of cullins play an essential role in the regulation of SCF-type complexes activity.</text>
</comment>
<dbReference type="InterPro" id="IPR042460">
    <property type="entry name" value="DCN1-like_PONY"/>
</dbReference>
<dbReference type="FunFam" id="1.10.238.200:FF:000006">
    <property type="entry name" value="Defective in cullin neddylation protein"/>
    <property type="match status" value="1"/>
</dbReference>
<protein>
    <recommendedName>
        <fullName evidence="1">Defective in cullin neddylation protein</fullName>
    </recommendedName>
</protein>